<dbReference type="Pfam" id="PF00378">
    <property type="entry name" value="ECH_1"/>
    <property type="match status" value="1"/>
</dbReference>
<evidence type="ECO:0000256" key="6">
    <source>
        <dbReference type="RuleBase" id="RU003707"/>
    </source>
</evidence>
<dbReference type="EMBL" id="AP022620">
    <property type="protein sequence ID" value="BBZ79605.1"/>
    <property type="molecule type" value="Genomic_DNA"/>
</dbReference>
<dbReference type="Proteomes" id="UP000467249">
    <property type="component" value="Chromosome"/>
</dbReference>
<evidence type="ECO:0000313" key="8">
    <source>
        <dbReference type="EMBL" id="BBZ79605.1"/>
    </source>
</evidence>
<evidence type="ECO:0000256" key="3">
    <source>
        <dbReference type="ARBA" id="ARBA00022832"/>
    </source>
</evidence>
<dbReference type="NCBIfam" id="NF006108">
    <property type="entry name" value="PRK08259.1"/>
    <property type="match status" value="1"/>
</dbReference>
<evidence type="ECO:0000256" key="7">
    <source>
        <dbReference type="SAM" id="MobiDB-lite"/>
    </source>
</evidence>
<dbReference type="PANTHER" id="PTHR43802">
    <property type="entry name" value="ENOYL-COA HYDRATASE"/>
    <property type="match status" value="1"/>
</dbReference>
<dbReference type="GO" id="GO:0006631">
    <property type="term" value="P:fatty acid metabolic process"/>
    <property type="evidence" value="ECO:0007669"/>
    <property type="project" value="UniProtKB-KW"/>
</dbReference>
<feature type="region of interest" description="Disordered" evidence="7">
    <location>
        <begin position="1"/>
        <end position="29"/>
    </location>
</feature>
<keyword evidence="3" id="KW-0276">Fatty acid metabolism</keyword>
<comment type="catalytic activity">
    <reaction evidence="5">
        <text>a 4-saturated-(3S)-3-hydroxyacyl-CoA = a (3E)-enoyl-CoA + H2O</text>
        <dbReference type="Rhea" id="RHEA:20724"/>
        <dbReference type="ChEBI" id="CHEBI:15377"/>
        <dbReference type="ChEBI" id="CHEBI:58521"/>
        <dbReference type="ChEBI" id="CHEBI:137480"/>
        <dbReference type="EC" id="4.2.1.17"/>
    </reaction>
</comment>
<evidence type="ECO:0000256" key="5">
    <source>
        <dbReference type="ARBA" id="ARBA00023717"/>
    </source>
</evidence>
<evidence type="ECO:0000256" key="2">
    <source>
        <dbReference type="ARBA" id="ARBA00005254"/>
    </source>
</evidence>
<dbReference type="Gene3D" id="3.90.226.10">
    <property type="entry name" value="2-enoyl-CoA Hydratase, Chain A, domain 1"/>
    <property type="match status" value="1"/>
</dbReference>
<dbReference type="InterPro" id="IPR029045">
    <property type="entry name" value="ClpP/crotonase-like_dom_sf"/>
</dbReference>
<dbReference type="InterPro" id="IPR001753">
    <property type="entry name" value="Enoyl-CoA_hydra/iso"/>
</dbReference>
<dbReference type="GO" id="GO:0004300">
    <property type="term" value="F:enoyl-CoA hydratase activity"/>
    <property type="evidence" value="ECO:0007669"/>
    <property type="project" value="UniProtKB-EC"/>
</dbReference>
<protein>
    <submittedName>
        <fullName evidence="8">Enoyl-CoA hydratase</fullName>
    </submittedName>
</protein>
<dbReference type="PANTHER" id="PTHR43802:SF1">
    <property type="entry name" value="IP11341P-RELATED"/>
    <property type="match status" value="1"/>
</dbReference>
<dbReference type="CDD" id="cd06558">
    <property type="entry name" value="crotonase-like"/>
    <property type="match status" value="1"/>
</dbReference>
<name>A0A6N4WFK4_9MYCO</name>
<dbReference type="AlphaFoldDB" id="A0A6N4WFK4"/>
<evidence type="ECO:0000256" key="4">
    <source>
        <dbReference type="ARBA" id="ARBA00023709"/>
    </source>
</evidence>
<comment type="similarity">
    <text evidence="2 6">Belongs to the enoyl-CoA hydratase/isomerase family.</text>
</comment>
<reference evidence="8 9" key="1">
    <citation type="journal article" date="2019" name="Emerg. Microbes Infect.">
        <title>Comprehensive subspecies identification of 175 nontuberculous mycobacteria species based on 7547 genomic profiles.</title>
        <authorList>
            <person name="Matsumoto Y."/>
            <person name="Kinjo T."/>
            <person name="Motooka D."/>
            <person name="Nabeya D."/>
            <person name="Jung N."/>
            <person name="Uechi K."/>
            <person name="Horii T."/>
            <person name="Iida T."/>
            <person name="Fujita J."/>
            <person name="Nakamura S."/>
        </authorList>
    </citation>
    <scope>NUCLEOTIDE SEQUENCE [LARGE SCALE GENOMIC DNA]</scope>
    <source>
        <strain evidence="8 9">JCM 30275</strain>
    </source>
</reference>
<sequence>MSGVPEGRSAAAGESVPEGRSAATGESVRVERNGAVTTVILDRPHARNAVDGPTAIALHEAFDEFDRDDSALVAVLWGDHGTFCAGADLKAIGTTNSNPTHRDGPAPMGPSRMVLSKPVIAAVSGYAVAGGLELALWCDLRVVEEDAVFGVFCRRWGVPLIDGGTVRLPRLIGHGRAMDLILTGRAVDAQEAFAIGLANRVVGKGEARQAAEELAADLAALPQGCLRADRLSAIQQWGHSEAEAMDVEFGSLSRVAAESLAGAQRFAGGAGRHGARA</sequence>
<keyword evidence="3" id="KW-0443">Lipid metabolism</keyword>
<gene>
    <name evidence="8" type="ORF">MANY_49420</name>
</gene>
<evidence type="ECO:0000313" key="9">
    <source>
        <dbReference type="Proteomes" id="UP000467249"/>
    </source>
</evidence>
<evidence type="ECO:0000256" key="1">
    <source>
        <dbReference type="ARBA" id="ARBA00002994"/>
    </source>
</evidence>
<dbReference type="InterPro" id="IPR018376">
    <property type="entry name" value="Enoyl-CoA_hyd/isom_CS"/>
</dbReference>
<dbReference type="KEGG" id="many:MANY_49420"/>
<organism evidence="8 9">
    <name type="scientific">Mycolicibacterium anyangense</name>
    <dbReference type="NCBI Taxonomy" id="1431246"/>
    <lineage>
        <taxon>Bacteria</taxon>
        <taxon>Bacillati</taxon>
        <taxon>Actinomycetota</taxon>
        <taxon>Actinomycetes</taxon>
        <taxon>Mycobacteriales</taxon>
        <taxon>Mycobacteriaceae</taxon>
        <taxon>Mycolicibacterium</taxon>
    </lineage>
</organism>
<dbReference type="RefSeq" id="WP_163806929.1">
    <property type="nucleotide sequence ID" value="NZ_AP022620.1"/>
</dbReference>
<dbReference type="PROSITE" id="PS00166">
    <property type="entry name" value="ENOYL_COA_HYDRATASE"/>
    <property type="match status" value="1"/>
</dbReference>
<proteinExistence type="inferred from homology"/>
<comment type="catalytic activity">
    <reaction evidence="4">
        <text>a (3S)-3-hydroxyacyl-CoA = a (2E)-enoyl-CoA + H2O</text>
        <dbReference type="Rhea" id="RHEA:16105"/>
        <dbReference type="ChEBI" id="CHEBI:15377"/>
        <dbReference type="ChEBI" id="CHEBI:57318"/>
        <dbReference type="ChEBI" id="CHEBI:58856"/>
        <dbReference type="EC" id="4.2.1.17"/>
    </reaction>
</comment>
<accession>A0A6N4WFK4</accession>
<comment type="function">
    <text evidence="1">Could possibly oxidize fatty acids using specific components.</text>
</comment>
<dbReference type="SUPFAM" id="SSF52096">
    <property type="entry name" value="ClpP/crotonase"/>
    <property type="match status" value="1"/>
</dbReference>
<dbReference type="Gene3D" id="1.10.287.2460">
    <property type="match status" value="1"/>
</dbReference>
<keyword evidence="9" id="KW-1185">Reference proteome</keyword>